<dbReference type="RefSeq" id="WP_153448471.1">
    <property type="nucleotide sequence ID" value="NZ_CP045700.1"/>
</dbReference>
<organism evidence="2 4">
    <name type="scientific">Vibrio algicola</name>
    <dbReference type="NCBI Taxonomy" id="2662262"/>
    <lineage>
        <taxon>Bacteria</taxon>
        <taxon>Pseudomonadati</taxon>
        <taxon>Pseudomonadota</taxon>
        <taxon>Gammaproteobacteria</taxon>
        <taxon>Vibrionales</taxon>
        <taxon>Vibrionaceae</taxon>
        <taxon>Vibrio</taxon>
    </lineage>
</organism>
<evidence type="ECO:0000256" key="1">
    <source>
        <dbReference type="SAM" id="Phobius"/>
    </source>
</evidence>
<keyword evidence="1" id="KW-1133">Transmembrane helix</keyword>
<dbReference type="AlphaFoldDB" id="A0A5Q0TMQ3"/>
<dbReference type="EMBL" id="CP045700">
    <property type="protein sequence ID" value="QGA66742.1"/>
    <property type="molecule type" value="Genomic_DNA"/>
</dbReference>
<dbReference type="EMBL" id="CP045700">
    <property type="protein sequence ID" value="QGA66337.1"/>
    <property type="molecule type" value="Genomic_DNA"/>
</dbReference>
<name>A0A5Q0TMQ3_9VIBR</name>
<keyword evidence="1" id="KW-0472">Membrane</keyword>
<feature type="transmembrane region" description="Helical" evidence="1">
    <location>
        <begin position="21"/>
        <end position="40"/>
    </location>
</feature>
<evidence type="ECO:0000313" key="2">
    <source>
        <dbReference type="EMBL" id="QGA66337.1"/>
    </source>
</evidence>
<keyword evidence="1" id="KW-0812">Transmembrane</keyword>
<gene>
    <name evidence="2" type="ORF">GFB47_12965</name>
    <name evidence="3" type="ORF">GFB47_15220</name>
</gene>
<evidence type="ECO:0000313" key="3">
    <source>
        <dbReference type="EMBL" id="QGA66742.1"/>
    </source>
</evidence>
<protein>
    <submittedName>
        <fullName evidence="2">Uncharacterized protein</fullName>
    </submittedName>
</protein>
<proteinExistence type="predicted"/>
<reference evidence="2 4" key="1">
    <citation type="submission" date="2019-10" db="EMBL/GenBank/DDBJ databases">
        <title>Vibrio sp. nov., isolated from Coralline algae surface.</title>
        <authorList>
            <person name="Geng Y."/>
            <person name="Zhang X."/>
        </authorList>
    </citation>
    <scope>NUCLEOTIDE SEQUENCE [LARGE SCALE GENOMIC DNA]</scope>
    <source>
        <strain evidence="2 4">SM1977</strain>
    </source>
</reference>
<accession>A0A5Q0TMQ3</accession>
<keyword evidence="4" id="KW-1185">Reference proteome</keyword>
<sequence length="227" mass="26128">MLSSVYVKEVPELTLITSTDWIAIGSMVVTVIIVVLAAWFQVHQAKKLAEQTKQQMEAEQDLKRRQFIAQSRREWIATLRNEVSGFLSASGEYHTYIIGTYHMAYHLPPQKRENGIILNAVVLSNELINTRVRIELLLNPEVNDQAVKVKVSIKDLNLDNELIYSLNKIIKQLSDIREYIEKEPDIDSLSQGVDDMNKDYVQLLNETKAYAKVILKTEWERVKKLEG</sequence>
<evidence type="ECO:0000313" key="4">
    <source>
        <dbReference type="Proteomes" id="UP000348942"/>
    </source>
</evidence>
<dbReference type="Proteomes" id="UP000348942">
    <property type="component" value="Chromosome 2"/>
</dbReference>